<dbReference type="RefSeq" id="WP_177169316.1">
    <property type="nucleotide sequence ID" value="NZ_FNWJ01000001.1"/>
</dbReference>
<dbReference type="EMBL" id="FNWJ01000001">
    <property type="protein sequence ID" value="SEH11551.1"/>
    <property type="molecule type" value="Genomic_DNA"/>
</dbReference>
<name>A0A1H6FL11_THEAL</name>
<dbReference type="STRING" id="29539.SAMN02745716_0803"/>
<reference evidence="2" key="1">
    <citation type="submission" date="2016-10" db="EMBL/GenBank/DDBJ databases">
        <authorList>
            <person name="Varghese N."/>
            <person name="Submissions S."/>
        </authorList>
    </citation>
    <scope>NUCLEOTIDE SEQUENCE [LARGE SCALE GENOMIC DNA]</scope>
    <source>
        <strain evidence="2">ATCC 35263</strain>
    </source>
</reference>
<sequence length="295" mass="32038">MRTGDRGFRQGLLKSRLACIYTDLDGTLLGAGASLFRTVDGRFTLLPARALELCHRAGVEVVLMSGRKRVQVAEDARLIGQDAFIYELGGGLAVGGEDFLLVSDRWLPRRSGETVFDRVAASGAPALLLERFRGRLEPHSPWHRERRITHLFRGFVELEEAQQVLADAGFGDLRLVDNGVLPAGECQLPLPGPAHAYHLLPQPASKAFAVARHMAIRGLGRARCVAIGDSREDLAVAPLVSRFFLVRNALEEDPSLARELGHFDNVETTEAACGEGFYEAVVRSLAGVDAQSACA</sequence>
<protein>
    <recommendedName>
        <fullName evidence="3">Hydroxymethylpyrimidine pyrophosphatase</fullName>
    </recommendedName>
</protein>
<dbReference type="InterPro" id="IPR036412">
    <property type="entry name" value="HAD-like_sf"/>
</dbReference>
<dbReference type="Gene3D" id="3.40.50.1000">
    <property type="entry name" value="HAD superfamily/HAD-like"/>
    <property type="match status" value="2"/>
</dbReference>
<gene>
    <name evidence="1" type="ORF">SAMN02745716_0803</name>
</gene>
<proteinExistence type="predicted"/>
<dbReference type="InterPro" id="IPR023214">
    <property type="entry name" value="HAD_sf"/>
</dbReference>
<organism evidence="1 2">
    <name type="scientific">Thermoleophilum album</name>
    <dbReference type="NCBI Taxonomy" id="29539"/>
    <lineage>
        <taxon>Bacteria</taxon>
        <taxon>Bacillati</taxon>
        <taxon>Actinomycetota</taxon>
        <taxon>Thermoleophilia</taxon>
        <taxon>Thermoleophilales</taxon>
        <taxon>Thermoleophilaceae</taxon>
        <taxon>Thermoleophilum</taxon>
    </lineage>
</organism>
<dbReference type="SUPFAM" id="SSF56784">
    <property type="entry name" value="HAD-like"/>
    <property type="match status" value="1"/>
</dbReference>
<keyword evidence="2" id="KW-1185">Reference proteome</keyword>
<accession>A0A1H6FL11</accession>
<evidence type="ECO:0000313" key="2">
    <source>
        <dbReference type="Proteomes" id="UP000222056"/>
    </source>
</evidence>
<dbReference type="Proteomes" id="UP000222056">
    <property type="component" value="Unassembled WGS sequence"/>
</dbReference>
<evidence type="ECO:0000313" key="1">
    <source>
        <dbReference type="EMBL" id="SEH11551.1"/>
    </source>
</evidence>
<dbReference type="AlphaFoldDB" id="A0A1H6FL11"/>
<evidence type="ECO:0008006" key="3">
    <source>
        <dbReference type="Google" id="ProtNLM"/>
    </source>
</evidence>